<evidence type="ECO:0000313" key="1">
    <source>
        <dbReference type="EMBL" id="MBB3730928.1"/>
    </source>
</evidence>
<dbReference type="EMBL" id="JACIBV010000001">
    <property type="protein sequence ID" value="MBB3730928.1"/>
    <property type="molecule type" value="Genomic_DNA"/>
</dbReference>
<dbReference type="AlphaFoldDB" id="A0A7W5YDV1"/>
<organism evidence="1 2">
    <name type="scientific">Nonomuraea dietziae</name>
    <dbReference type="NCBI Taxonomy" id="65515"/>
    <lineage>
        <taxon>Bacteria</taxon>
        <taxon>Bacillati</taxon>
        <taxon>Actinomycetota</taxon>
        <taxon>Actinomycetes</taxon>
        <taxon>Streptosporangiales</taxon>
        <taxon>Streptosporangiaceae</taxon>
        <taxon>Nonomuraea</taxon>
    </lineage>
</organism>
<reference evidence="1 2" key="1">
    <citation type="submission" date="2020-08" db="EMBL/GenBank/DDBJ databases">
        <title>Sequencing the genomes of 1000 actinobacteria strains.</title>
        <authorList>
            <person name="Klenk H.-P."/>
        </authorList>
    </citation>
    <scope>NUCLEOTIDE SEQUENCE [LARGE SCALE GENOMIC DNA]</scope>
    <source>
        <strain evidence="1 2">DSM 44320</strain>
    </source>
</reference>
<gene>
    <name evidence="1" type="ORF">FHR33_006788</name>
</gene>
<proteinExistence type="predicted"/>
<keyword evidence="2" id="KW-1185">Reference proteome</keyword>
<comment type="caution">
    <text evidence="1">The sequence shown here is derived from an EMBL/GenBank/DDBJ whole genome shotgun (WGS) entry which is preliminary data.</text>
</comment>
<sequence length="30" mass="3417">MISAMRWAMRGTIAAVAQRYAGRRPARDPR</sequence>
<evidence type="ECO:0000313" key="2">
    <source>
        <dbReference type="Proteomes" id="UP000579945"/>
    </source>
</evidence>
<name>A0A7W5YDV1_9ACTN</name>
<protein>
    <submittedName>
        <fullName evidence="1">Uncharacterized protein</fullName>
    </submittedName>
</protein>
<dbReference type="Proteomes" id="UP000579945">
    <property type="component" value="Unassembled WGS sequence"/>
</dbReference>
<accession>A0A7W5YDV1</accession>